<dbReference type="GO" id="GO:0016410">
    <property type="term" value="F:N-acyltransferase activity"/>
    <property type="evidence" value="ECO:0007669"/>
    <property type="project" value="UniProtKB-UniRule"/>
</dbReference>
<feature type="transmembrane region" description="Helical" evidence="9">
    <location>
        <begin position="38"/>
        <end position="58"/>
    </location>
</feature>
<keyword evidence="12" id="KW-1185">Reference proteome</keyword>
<evidence type="ECO:0000256" key="3">
    <source>
        <dbReference type="ARBA" id="ARBA00022475"/>
    </source>
</evidence>
<dbReference type="InterPro" id="IPR003010">
    <property type="entry name" value="C-N_Hydrolase"/>
</dbReference>
<evidence type="ECO:0000313" key="12">
    <source>
        <dbReference type="Proteomes" id="UP000198356"/>
    </source>
</evidence>
<evidence type="ECO:0000256" key="8">
    <source>
        <dbReference type="ARBA" id="ARBA00023315"/>
    </source>
</evidence>
<proteinExistence type="inferred from homology"/>
<feature type="transmembrane region" description="Helical" evidence="9">
    <location>
        <begin position="70"/>
        <end position="88"/>
    </location>
</feature>
<dbReference type="SUPFAM" id="SSF56317">
    <property type="entry name" value="Carbon-nitrogen hydrolase"/>
    <property type="match status" value="1"/>
</dbReference>
<comment type="subcellular location">
    <subcellularLocation>
        <location evidence="1 9">Cell membrane</location>
        <topology evidence="1 9">Multi-pass membrane protein</topology>
    </subcellularLocation>
</comment>
<keyword evidence="6 9" id="KW-1133">Transmembrane helix</keyword>
<keyword evidence="11" id="KW-0449">Lipoprotein</keyword>
<evidence type="ECO:0000256" key="6">
    <source>
        <dbReference type="ARBA" id="ARBA00022989"/>
    </source>
</evidence>
<evidence type="ECO:0000256" key="9">
    <source>
        <dbReference type="HAMAP-Rule" id="MF_01148"/>
    </source>
</evidence>
<evidence type="ECO:0000256" key="5">
    <source>
        <dbReference type="ARBA" id="ARBA00022692"/>
    </source>
</evidence>
<dbReference type="Pfam" id="PF20154">
    <property type="entry name" value="LNT_N"/>
    <property type="match status" value="1"/>
</dbReference>
<evidence type="ECO:0000313" key="11">
    <source>
        <dbReference type="EMBL" id="SNS97271.1"/>
    </source>
</evidence>
<dbReference type="Gene3D" id="3.60.110.10">
    <property type="entry name" value="Carbon-nitrogen hydrolase"/>
    <property type="match status" value="1"/>
</dbReference>
<evidence type="ECO:0000256" key="4">
    <source>
        <dbReference type="ARBA" id="ARBA00022679"/>
    </source>
</evidence>
<keyword evidence="4 9" id="KW-0808">Transferase</keyword>
<dbReference type="UniPathway" id="UPA00666"/>
<feature type="transmembrane region" description="Helical" evidence="9">
    <location>
        <begin position="134"/>
        <end position="153"/>
    </location>
</feature>
<dbReference type="EC" id="2.3.1.269" evidence="9"/>
<comment type="pathway">
    <text evidence="9">Protein modification; lipoprotein biosynthesis (N-acyl transfer).</text>
</comment>
<dbReference type="PANTHER" id="PTHR38686:SF1">
    <property type="entry name" value="APOLIPOPROTEIN N-ACYLTRANSFERASE"/>
    <property type="match status" value="1"/>
</dbReference>
<dbReference type="NCBIfam" id="TIGR00546">
    <property type="entry name" value="lnt"/>
    <property type="match status" value="1"/>
</dbReference>
<sequence length="550" mass="60329">MLDFVAMRQIPVRLWLLAVVSGVLQVLAFPLTQQIQGWPVLAWAGPVFLLLALLDTNAEGQALTVKQGAAVGYACGIVWYIGNCWWIYQTMYLYGGLPKPVAAVILLLFAMYLGLYHALFGALMAGLRRLGTGWALALAPFCWVAVELARARITGFPWDLLGNSQVDNALPSHLAPFAGVMAVSFVVAGVNASVASVFFQRTRLRLSLAAVFVLVAGGLTVLPPLDMPLLNKHQFSTAVLLQENLEVGAVGKEAAPLTMEEKYREFSRLSEHPLWSPAATADGFAAWQQAEPAPAPALVVWPEAPADFLTSDERFRGILGDVARATRAPVIAGSLGVDRDPGVQRGYKLYDSAALIAPDGGFQGRYDKIHLVPWGEYVPFKELFFFAGKLTAGVGNMDPGSRRDLFHAGGHVYGVFICYESIFGDEVREFVKNGAEVLVNISDDGWYGDTGAPWQHLNMARMRAIENRRWVIRDTNTGVTTTIDPFGRTMLEAPRHVRGAYAMPFEYKSRVTFYTRHGDWFAWVCLCVTLAGLGWARLTQTKVEADALRG</sequence>
<organism evidence="11 12">
    <name type="scientific">Granulicella rosea</name>
    <dbReference type="NCBI Taxonomy" id="474952"/>
    <lineage>
        <taxon>Bacteria</taxon>
        <taxon>Pseudomonadati</taxon>
        <taxon>Acidobacteriota</taxon>
        <taxon>Terriglobia</taxon>
        <taxon>Terriglobales</taxon>
        <taxon>Acidobacteriaceae</taxon>
        <taxon>Granulicella</taxon>
    </lineage>
</organism>
<dbReference type="GO" id="GO:0042158">
    <property type="term" value="P:lipoprotein biosynthetic process"/>
    <property type="evidence" value="ECO:0007669"/>
    <property type="project" value="UniProtKB-UniRule"/>
</dbReference>
<feature type="transmembrane region" description="Helical" evidence="9">
    <location>
        <begin position="100"/>
        <end position="127"/>
    </location>
</feature>
<feature type="transmembrane region" description="Helical" evidence="9">
    <location>
        <begin position="173"/>
        <end position="199"/>
    </location>
</feature>
<dbReference type="PROSITE" id="PS50263">
    <property type="entry name" value="CN_HYDROLASE"/>
    <property type="match status" value="1"/>
</dbReference>
<dbReference type="AlphaFoldDB" id="A0A239IUK3"/>
<comment type="catalytic activity">
    <reaction evidence="9">
        <text>N-terminal S-1,2-diacyl-sn-glyceryl-L-cysteinyl-[lipoprotein] + a glycerophospholipid = N-acyl-S-1,2-diacyl-sn-glyceryl-L-cysteinyl-[lipoprotein] + a 2-acyl-sn-glycero-3-phospholipid + H(+)</text>
        <dbReference type="Rhea" id="RHEA:48228"/>
        <dbReference type="Rhea" id="RHEA-COMP:14681"/>
        <dbReference type="Rhea" id="RHEA-COMP:14684"/>
        <dbReference type="ChEBI" id="CHEBI:15378"/>
        <dbReference type="ChEBI" id="CHEBI:136912"/>
        <dbReference type="ChEBI" id="CHEBI:140656"/>
        <dbReference type="ChEBI" id="CHEBI:140657"/>
        <dbReference type="ChEBI" id="CHEBI:140660"/>
        <dbReference type="EC" id="2.3.1.269"/>
    </reaction>
</comment>
<gene>
    <name evidence="9" type="primary">lnt</name>
    <name evidence="11" type="ORF">SAMN05421770_103289</name>
</gene>
<evidence type="ECO:0000256" key="7">
    <source>
        <dbReference type="ARBA" id="ARBA00023136"/>
    </source>
</evidence>
<comment type="similarity">
    <text evidence="2 9">Belongs to the CN hydrolase family. Apolipoprotein N-acyltransferase subfamily.</text>
</comment>
<dbReference type="Pfam" id="PF00795">
    <property type="entry name" value="CN_hydrolase"/>
    <property type="match status" value="1"/>
</dbReference>
<dbReference type="PANTHER" id="PTHR38686">
    <property type="entry name" value="APOLIPOPROTEIN N-ACYLTRANSFERASE"/>
    <property type="match status" value="1"/>
</dbReference>
<feature type="domain" description="CN hydrolase" evidence="10">
    <location>
        <begin position="263"/>
        <end position="509"/>
    </location>
</feature>
<keyword evidence="3 9" id="KW-1003">Cell membrane</keyword>
<keyword evidence="7 9" id="KW-0472">Membrane</keyword>
<dbReference type="EMBL" id="FZOU01000003">
    <property type="protein sequence ID" value="SNS97271.1"/>
    <property type="molecule type" value="Genomic_DNA"/>
</dbReference>
<protein>
    <recommendedName>
        <fullName evidence="9">Apolipoprotein N-acyltransferase</fullName>
        <shortName evidence="9">ALP N-acyltransferase</shortName>
        <ecNumber evidence="9">2.3.1.269</ecNumber>
    </recommendedName>
</protein>
<dbReference type="Proteomes" id="UP000198356">
    <property type="component" value="Unassembled WGS sequence"/>
</dbReference>
<name>A0A239IUK3_9BACT</name>
<dbReference type="InterPro" id="IPR045378">
    <property type="entry name" value="LNT_N"/>
</dbReference>
<dbReference type="InterPro" id="IPR036526">
    <property type="entry name" value="C-N_Hydrolase_sf"/>
</dbReference>
<dbReference type="CDD" id="cd07571">
    <property type="entry name" value="ALP_N-acyl_transferase"/>
    <property type="match status" value="1"/>
</dbReference>
<keyword evidence="5 9" id="KW-0812">Transmembrane</keyword>
<evidence type="ECO:0000259" key="10">
    <source>
        <dbReference type="PROSITE" id="PS50263"/>
    </source>
</evidence>
<comment type="function">
    <text evidence="9">Catalyzes the phospholipid dependent N-acylation of the N-terminal cysteine of apolipoprotein, the last step in lipoprotein maturation.</text>
</comment>
<dbReference type="GO" id="GO:0005886">
    <property type="term" value="C:plasma membrane"/>
    <property type="evidence" value="ECO:0007669"/>
    <property type="project" value="UniProtKB-SubCell"/>
</dbReference>
<evidence type="ECO:0000256" key="1">
    <source>
        <dbReference type="ARBA" id="ARBA00004651"/>
    </source>
</evidence>
<evidence type="ECO:0000256" key="2">
    <source>
        <dbReference type="ARBA" id="ARBA00010065"/>
    </source>
</evidence>
<accession>A0A239IUK3</accession>
<keyword evidence="8 9" id="KW-0012">Acyltransferase</keyword>
<feature type="transmembrane region" description="Helical" evidence="9">
    <location>
        <begin position="206"/>
        <end position="225"/>
    </location>
</feature>
<reference evidence="11 12" key="1">
    <citation type="submission" date="2017-06" db="EMBL/GenBank/DDBJ databases">
        <authorList>
            <person name="Kim H.J."/>
            <person name="Triplett B.A."/>
        </authorList>
    </citation>
    <scope>NUCLEOTIDE SEQUENCE [LARGE SCALE GENOMIC DNA]</scope>
    <source>
        <strain evidence="11 12">DSM 18704</strain>
    </source>
</reference>
<dbReference type="InterPro" id="IPR004563">
    <property type="entry name" value="Apolipo_AcylTrfase"/>
</dbReference>
<dbReference type="HAMAP" id="MF_01148">
    <property type="entry name" value="Lnt"/>
    <property type="match status" value="1"/>
</dbReference>